<name>A0A5P1FCH4_ASPOF</name>
<proteinExistence type="predicted"/>
<feature type="region of interest" description="Disordered" evidence="1">
    <location>
        <begin position="88"/>
        <end position="108"/>
    </location>
</feature>
<evidence type="ECO:0000313" key="2">
    <source>
        <dbReference type="EMBL" id="ONK76095.1"/>
    </source>
</evidence>
<sequence>MGGVSTSIVRVAKIARFEEVATYADIREGRATVNPKPNFAVTSSTIESILPTSEVSAMTFAAELQVLVQLDQPTISEGTTTVMILIPSDGGEEEEEPLDYAGSDSTDSYRSRDVDSLAEVPWLLWLHESGVTCWELLVRER</sequence>
<organism evidence="2 3">
    <name type="scientific">Asparagus officinalis</name>
    <name type="common">Garden asparagus</name>
    <dbReference type="NCBI Taxonomy" id="4686"/>
    <lineage>
        <taxon>Eukaryota</taxon>
        <taxon>Viridiplantae</taxon>
        <taxon>Streptophyta</taxon>
        <taxon>Embryophyta</taxon>
        <taxon>Tracheophyta</taxon>
        <taxon>Spermatophyta</taxon>
        <taxon>Magnoliopsida</taxon>
        <taxon>Liliopsida</taxon>
        <taxon>Asparagales</taxon>
        <taxon>Asparagaceae</taxon>
        <taxon>Asparagoideae</taxon>
        <taxon>Asparagus</taxon>
    </lineage>
</organism>
<reference evidence="3" key="1">
    <citation type="journal article" date="2017" name="Nat. Commun.">
        <title>The asparagus genome sheds light on the origin and evolution of a young Y chromosome.</title>
        <authorList>
            <person name="Harkess A."/>
            <person name="Zhou J."/>
            <person name="Xu C."/>
            <person name="Bowers J.E."/>
            <person name="Van der Hulst R."/>
            <person name="Ayyampalayam S."/>
            <person name="Mercati F."/>
            <person name="Riccardi P."/>
            <person name="McKain M.R."/>
            <person name="Kakrana A."/>
            <person name="Tang H."/>
            <person name="Ray J."/>
            <person name="Groenendijk J."/>
            <person name="Arikit S."/>
            <person name="Mathioni S.M."/>
            <person name="Nakano M."/>
            <person name="Shan H."/>
            <person name="Telgmann-Rauber A."/>
            <person name="Kanno A."/>
            <person name="Yue Z."/>
            <person name="Chen H."/>
            <person name="Li W."/>
            <person name="Chen Y."/>
            <person name="Xu X."/>
            <person name="Zhang Y."/>
            <person name="Luo S."/>
            <person name="Chen H."/>
            <person name="Gao J."/>
            <person name="Mao Z."/>
            <person name="Pires J.C."/>
            <person name="Luo M."/>
            <person name="Kudrna D."/>
            <person name="Wing R.A."/>
            <person name="Meyers B.C."/>
            <person name="Yi K."/>
            <person name="Kong H."/>
            <person name="Lavrijsen P."/>
            <person name="Sunseri F."/>
            <person name="Falavigna A."/>
            <person name="Ye Y."/>
            <person name="Leebens-Mack J.H."/>
            <person name="Chen G."/>
        </authorList>
    </citation>
    <scope>NUCLEOTIDE SEQUENCE [LARGE SCALE GENOMIC DNA]</scope>
    <source>
        <strain evidence="3">cv. DH0086</strain>
    </source>
</reference>
<gene>
    <name evidence="2" type="ORF">A4U43_C03F23820</name>
</gene>
<dbReference type="Proteomes" id="UP000243459">
    <property type="component" value="Chromosome 3"/>
</dbReference>
<keyword evidence="3" id="KW-1185">Reference proteome</keyword>
<evidence type="ECO:0000256" key="1">
    <source>
        <dbReference type="SAM" id="MobiDB-lite"/>
    </source>
</evidence>
<dbReference type="Gramene" id="ONK76095">
    <property type="protein sequence ID" value="ONK76095"/>
    <property type="gene ID" value="A4U43_C03F23820"/>
</dbReference>
<evidence type="ECO:0000313" key="3">
    <source>
        <dbReference type="Proteomes" id="UP000243459"/>
    </source>
</evidence>
<protein>
    <submittedName>
        <fullName evidence="2">Uncharacterized protein</fullName>
    </submittedName>
</protein>
<dbReference type="EMBL" id="CM007383">
    <property type="protein sequence ID" value="ONK76095.1"/>
    <property type="molecule type" value="Genomic_DNA"/>
</dbReference>
<dbReference type="AlphaFoldDB" id="A0A5P1FCH4"/>
<accession>A0A5P1FCH4</accession>